<dbReference type="SUPFAM" id="SSF53448">
    <property type="entry name" value="Nucleotide-diphospho-sugar transferases"/>
    <property type="match status" value="1"/>
</dbReference>
<dbReference type="GO" id="GO:0016740">
    <property type="term" value="F:transferase activity"/>
    <property type="evidence" value="ECO:0007669"/>
    <property type="project" value="UniProtKB-KW"/>
</dbReference>
<sequence length="467" mass="53833">MTQLSVTPPHSIFVQIASYRDPQLIPTLLDLIQKARKPDLLRIIVCWQHAHDETMIQFWQHGFGNWRTEQTDSWTIQHLSHREAKIELIDVPHMMTQGACWARNLVQQRYGGERYTLQLDSHHRFVDAWDTLAIEMQESLRDASPKPVLTAYLPMYDPENDDARSSNEPSILAYARFSREGVVLFRSKTLSDWRTHIRPVRSRFFSAHFAFADGHFAQAVQHDPDYFFHGEEISLAVRAFTHGYDLYSPHRLIGWHEYLRSYRVKMWNDHNHEAKERGEIDEPWHERNERSLQRNRALLGIDGETLADVEFGKYGLGAERTLADYEAYAGIGFKWRGVQQSVLNDVPPVAGTQRPDEATWKASLLRANDVRVCVHQNGFDRHLVTPGVEHALRAATSVTVVIYGNDETVLRRETVDGSGLSRYRKNGWLDFHVTFESELGQLPACYVVELFDDAGKVLSRVRCAIDA</sequence>
<name>A0A1H1K8I8_9BURK</name>
<evidence type="ECO:0000313" key="2">
    <source>
        <dbReference type="Proteomes" id="UP000199365"/>
    </source>
</evidence>
<dbReference type="InterPro" id="IPR021067">
    <property type="entry name" value="Glycosyltransferase"/>
</dbReference>
<dbReference type="PANTHER" id="PTHR34496">
    <property type="entry name" value="GLCNAC TRANSFERASE-RELATED"/>
    <property type="match status" value="1"/>
</dbReference>
<dbReference type="RefSeq" id="WP_090810712.1">
    <property type="nucleotide sequence ID" value="NZ_FNKX01000003.1"/>
</dbReference>
<dbReference type="STRING" id="157910.SAMN05445850_6603"/>
<dbReference type="AlphaFoldDB" id="A0A1H1K8I8"/>
<dbReference type="InterPro" id="IPR029044">
    <property type="entry name" value="Nucleotide-diphossugar_trans"/>
</dbReference>
<accession>A0A1H1K8I8</accession>
<dbReference type="PANTHER" id="PTHR34496:SF10">
    <property type="entry name" value="GLCNAC TRANSFERASE"/>
    <property type="match status" value="1"/>
</dbReference>
<dbReference type="Proteomes" id="UP000199365">
    <property type="component" value="Unassembled WGS sequence"/>
</dbReference>
<dbReference type="EMBL" id="FNKX01000003">
    <property type="protein sequence ID" value="SDR58638.1"/>
    <property type="molecule type" value="Genomic_DNA"/>
</dbReference>
<dbReference type="Pfam" id="PF11397">
    <property type="entry name" value="GlcNAc"/>
    <property type="match status" value="1"/>
</dbReference>
<evidence type="ECO:0000313" key="1">
    <source>
        <dbReference type="EMBL" id="SDR58638.1"/>
    </source>
</evidence>
<keyword evidence="1" id="KW-0808">Transferase</keyword>
<gene>
    <name evidence="1" type="ORF">SAMN05445850_6603</name>
</gene>
<organism evidence="1 2">
    <name type="scientific">Paraburkholderia tuberum</name>
    <dbReference type="NCBI Taxonomy" id="157910"/>
    <lineage>
        <taxon>Bacteria</taxon>
        <taxon>Pseudomonadati</taxon>
        <taxon>Pseudomonadota</taxon>
        <taxon>Betaproteobacteria</taxon>
        <taxon>Burkholderiales</taxon>
        <taxon>Burkholderiaceae</taxon>
        <taxon>Paraburkholderia</taxon>
    </lineage>
</organism>
<keyword evidence="2" id="KW-1185">Reference proteome</keyword>
<reference evidence="2" key="1">
    <citation type="submission" date="2016-10" db="EMBL/GenBank/DDBJ databases">
        <authorList>
            <person name="Varghese N."/>
            <person name="Submissions S."/>
        </authorList>
    </citation>
    <scope>NUCLEOTIDE SEQUENCE [LARGE SCALE GENOMIC DNA]</scope>
    <source>
        <strain evidence="2">DUS833</strain>
    </source>
</reference>
<protein>
    <submittedName>
        <fullName evidence="1">Glycosyltransferase (GlcNAc)</fullName>
    </submittedName>
</protein>
<proteinExistence type="predicted"/>